<dbReference type="Proteomes" id="UP000277579">
    <property type="component" value="Unassembled WGS sequence"/>
</dbReference>
<accession>A0A495M9J0</accession>
<gene>
    <name evidence="1" type="ORF">CLV94_2447</name>
</gene>
<reference evidence="1 2" key="1">
    <citation type="submission" date="2018-10" db="EMBL/GenBank/DDBJ databases">
        <title>Genomic Encyclopedia of Archaeal and Bacterial Type Strains, Phase II (KMG-II): from individual species to whole genera.</title>
        <authorList>
            <person name="Goeker M."/>
        </authorList>
    </citation>
    <scope>NUCLEOTIDE SEQUENCE [LARGE SCALE GENOMIC DNA]</scope>
    <source>
        <strain evidence="1 2">DSM 29537</strain>
    </source>
</reference>
<dbReference type="SUPFAM" id="SSF52266">
    <property type="entry name" value="SGNH hydrolase"/>
    <property type="match status" value="1"/>
</dbReference>
<dbReference type="AlphaFoldDB" id="A0A495M9J0"/>
<evidence type="ECO:0008006" key="3">
    <source>
        <dbReference type="Google" id="ProtNLM"/>
    </source>
</evidence>
<dbReference type="GO" id="GO:0016788">
    <property type="term" value="F:hydrolase activity, acting on ester bonds"/>
    <property type="evidence" value="ECO:0007669"/>
    <property type="project" value="UniProtKB-ARBA"/>
</dbReference>
<keyword evidence="2" id="KW-1185">Reference proteome</keyword>
<sequence length="319" mass="36258">MKQFLLYIVQILVGSFLLSYAVQLAADSGLKKMKNTLFSEWNAILKGTIDADMVILGSSRGVVSYDPDLLSAASNKKVHNLSFNAGSYNLQELKYSLYAEHNKKPKIILQNVDLAHFTLSAQLPEEHQFLPYLDDQDLKKGLGLFDSRYLWVDRIPLLKYNTQKRFLGIGLGSFLGKKFKNKDAVTDGFSPKSIAFKRDGHNLKRLSDPAFKRSYEKDLAQMKSFVKARIKDSIAVILVWAPEYKERLAVGRRLTQPLKQALADFAKEQKGVYFLDMSEDSLSQSSDYFYDTFHLNTKGAHLFSATLAQKIKDLERNAY</sequence>
<dbReference type="OrthoDB" id="869432at2"/>
<dbReference type="EMBL" id="RBLC01000003">
    <property type="protein sequence ID" value="RKS21812.1"/>
    <property type="molecule type" value="Genomic_DNA"/>
</dbReference>
<dbReference type="Gene3D" id="3.40.50.1110">
    <property type="entry name" value="SGNH hydrolase"/>
    <property type="match status" value="1"/>
</dbReference>
<dbReference type="RefSeq" id="WP_121376753.1">
    <property type="nucleotide sequence ID" value="NZ_RBLC01000003.1"/>
</dbReference>
<organism evidence="1 2">
    <name type="scientific">Flavobacterium endophyticum</name>
    <dbReference type="NCBI Taxonomy" id="1540163"/>
    <lineage>
        <taxon>Bacteria</taxon>
        <taxon>Pseudomonadati</taxon>
        <taxon>Bacteroidota</taxon>
        <taxon>Flavobacteriia</taxon>
        <taxon>Flavobacteriales</taxon>
        <taxon>Flavobacteriaceae</taxon>
        <taxon>Flavobacterium</taxon>
    </lineage>
</organism>
<comment type="caution">
    <text evidence="1">The sequence shown here is derived from an EMBL/GenBank/DDBJ whole genome shotgun (WGS) entry which is preliminary data.</text>
</comment>
<name>A0A495M9J0_9FLAO</name>
<protein>
    <recommendedName>
        <fullName evidence="3">GDSL-like lipase/acylhydrolase family protein</fullName>
    </recommendedName>
</protein>
<dbReference type="InterPro" id="IPR036514">
    <property type="entry name" value="SGNH_hydro_sf"/>
</dbReference>
<evidence type="ECO:0000313" key="1">
    <source>
        <dbReference type="EMBL" id="RKS21812.1"/>
    </source>
</evidence>
<proteinExistence type="predicted"/>
<evidence type="ECO:0000313" key="2">
    <source>
        <dbReference type="Proteomes" id="UP000277579"/>
    </source>
</evidence>